<organism evidence="12 13">
    <name type="scientific">Pachysolen tannophilus NRRL Y-2460</name>
    <dbReference type="NCBI Taxonomy" id="669874"/>
    <lineage>
        <taxon>Eukaryota</taxon>
        <taxon>Fungi</taxon>
        <taxon>Dikarya</taxon>
        <taxon>Ascomycota</taxon>
        <taxon>Saccharomycotina</taxon>
        <taxon>Pichiomycetes</taxon>
        <taxon>Pachysolenaceae</taxon>
        <taxon>Pachysolen</taxon>
    </lineage>
</organism>
<dbReference type="PROSITE" id="PS50089">
    <property type="entry name" value="ZF_RING_2"/>
    <property type="match status" value="1"/>
</dbReference>
<dbReference type="GO" id="GO:0005684">
    <property type="term" value="C:U2-type spliceosomal complex"/>
    <property type="evidence" value="ECO:0007669"/>
    <property type="project" value="EnsemblFungi"/>
</dbReference>
<evidence type="ECO:0000259" key="10">
    <source>
        <dbReference type="PROSITE" id="PS50089"/>
    </source>
</evidence>
<dbReference type="OrthoDB" id="25761at2759"/>
<dbReference type="GO" id="GO:0034247">
    <property type="term" value="P:snoRNA splicing"/>
    <property type="evidence" value="ECO:0007669"/>
    <property type="project" value="EnsemblFungi"/>
</dbReference>
<dbReference type="STRING" id="669874.A0A1E4U248"/>
<evidence type="ECO:0000256" key="8">
    <source>
        <dbReference type="RuleBase" id="RU367110"/>
    </source>
</evidence>
<evidence type="ECO:0000259" key="11">
    <source>
        <dbReference type="PROSITE" id="PS50103"/>
    </source>
</evidence>
<proteinExistence type="inferred from homology"/>
<dbReference type="Gene3D" id="4.10.1000.10">
    <property type="entry name" value="Zinc finger, CCCH-type"/>
    <property type="match status" value="1"/>
</dbReference>
<dbReference type="InterPro" id="IPR000571">
    <property type="entry name" value="Znf_CCCH"/>
</dbReference>
<evidence type="ECO:0000313" key="13">
    <source>
        <dbReference type="Proteomes" id="UP000094236"/>
    </source>
</evidence>
<evidence type="ECO:0000256" key="1">
    <source>
        <dbReference type="ARBA" id="ARBA00003777"/>
    </source>
</evidence>
<evidence type="ECO:0000256" key="6">
    <source>
        <dbReference type="ARBA" id="ARBA00022833"/>
    </source>
</evidence>
<evidence type="ECO:0000256" key="7">
    <source>
        <dbReference type="PROSITE-ProRule" id="PRU00723"/>
    </source>
</evidence>
<dbReference type="CDD" id="cd16539">
    <property type="entry name" value="RING-HC_RNF113A_B"/>
    <property type="match status" value="1"/>
</dbReference>
<keyword evidence="13" id="KW-1185">Reference proteome</keyword>
<feature type="domain" description="RING-type" evidence="10">
    <location>
        <begin position="225"/>
        <end position="262"/>
    </location>
</feature>
<dbReference type="PANTHER" id="PTHR12930:SF0">
    <property type="entry name" value="RING FINGER PROTEIN 113B"/>
    <property type="match status" value="1"/>
</dbReference>
<feature type="domain" description="C3H1-type" evidence="11">
    <location>
        <begin position="157"/>
        <end position="185"/>
    </location>
</feature>
<evidence type="ECO:0000256" key="2">
    <source>
        <dbReference type="ARBA" id="ARBA00009161"/>
    </source>
</evidence>
<keyword evidence="8" id="KW-0747">Spliceosome</keyword>
<evidence type="ECO:0000313" key="12">
    <source>
        <dbReference type="EMBL" id="ODV98084.1"/>
    </source>
</evidence>
<evidence type="ECO:0000256" key="4">
    <source>
        <dbReference type="ARBA" id="ARBA00022723"/>
    </source>
</evidence>
<dbReference type="SUPFAM" id="SSF90229">
    <property type="entry name" value="CCCH zinc finger"/>
    <property type="match status" value="1"/>
</dbReference>
<dbReference type="PROSITE" id="PS00518">
    <property type="entry name" value="ZF_RING_1"/>
    <property type="match status" value="1"/>
</dbReference>
<dbReference type="Pfam" id="PF00642">
    <property type="entry name" value="zf-CCCH"/>
    <property type="match status" value="1"/>
</dbReference>
<keyword evidence="8" id="KW-0507">mRNA processing</keyword>
<dbReference type="GO" id="GO:0003677">
    <property type="term" value="F:DNA binding"/>
    <property type="evidence" value="ECO:0007669"/>
    <property type="project" value="UniProtKB-UniRule"/>
</dbReference>
<reference evidence="13" key="1">
    <citation type="submission" date="2016-05" db="EMBL/GenBank/DDBJ databases">
        <title>Comparative genomics of biotechnologically important yeasts.</title>
        <authorList>
            <consortium name="DOE Joint Genome Institute"/>
            <person name="Riley R."/>
            <person name="Haridas S."/>
            <person name="Wolfe K.H."/>
            <person name="Lopes M.R."/>
            <person name="Hittinger C.T."/>
            <person name="Goker M."/>
            <person name="Salamov A."/>
            <person name="Wisecaver J."/>
            <person name="Long T.M."/>
            <person name="Aerts A.L."/>
            <person name="Barry K."/>
            <person name="Choi C."/>
            <person name="Clum A."/>
            <person name="Coughlan A.Y."/>
            <person name="Deshpande S."/>
            <person name="Douglass A.P."/>
            <person name="Hanson S.J."/>
            <person name="Klenk H.-P."/>
            <person name="Labutti K."/>
            <person name="Lapidus A."/>
            <person name="Lindquist E."/>
            <person name="Lipzen A."/>
            <person name="Meier-Kolthoff J.P."/>
            <person name="Ohm R.A."/>
            <person name="Otillar R.P."/>
            <person name="Pangilinan J."/>
            <person name="Peng Y."/>
            <person name="Rokas A."/>
            <person name="Rosa C.A."/>
            <person name="Scheuner C."/>
            <person name="Sibirny A.A."/>
            <person name="Slot J.C."/>
            <person name="Stielow J.B."/>
            <person name="Sun H."/>
            <person name="Kurtzman C.P."/>
            <person name="Blackwell M."/>
            <person name="Grigoriev I.V."/>
            <person name="Jeffries T.W."/>
        </authorList>
    </citation>
    <scope>NUCLEOTIDE SEQUENCE [LARGE SCALE GENOMIC DNA]</scope>
    <source>
        <strain evidence="13">NRRL Y-2460</strain>
    </source>
</reference>
<feature type="region of interest" description="Disordered" evidence="9">
    <location>
        <begin position="1"/>
        <end position="70"/>
    </location>
</feature>
<evidence type="ECO:0000256" key="9">
    <source>
        <dbReference type="SAM" id="MobiDB-lite"/>
    </source>
</evidence>
<dbReference type="GO" id="GO:0000974">
    <property type="term" value="C:Prp19 complex"/>
    <property type="evidence" value="ECO:0007669"/>
    <property type="project" value="EnsemblFungi"/>
</dbReference>
<dbReference type="Gene3D" id="3.30.40.10">
    <property type="entry name" value="Zinc/RING finger domain, C3HC4 (zinc finger)"/>
    <property type="match status" value="1"/>
</dbReference>
<dbReference type="SMART" id="SM00356">
    <property type="entry name" value="ZnF_C3H1"/>
    <property type="match status" value="1"/>
</dbReference>
<dbReference type="GO" id="GO:0008270">
    <property type="term" value="F:zinc ion binding"/>
    <property type="evidence" value="ECO:0007669"/>
    <property type="project" value="UniProtKB-KW"/>
</dbReference>
<keyword evidence="6 7" id="KW-0862">Zinc</keyword>
<evidence type="ECO:0000256" key="3">
    <source>
        <dbReference type="ARBA" id="ARBA00020647"/>
    </source>
</evidence>
<dbReference type="Proteomes" id="UP000094236">
    <property type="component" value="Unassembled WGS sequence"/>
</dbReference>
<keyword evidence="8" id="KW-0539">Nucleus</keyword>
<feature type="compositionally biased region" description="Basic residues" evidence="9">
    <location>
        <begin position="1"/>
        <end position="16"/>
    </location>
</feature>
<comment type="similarity">
    <text evidence="2 8">Belongs to the CWC24 family.</text>
</comment>
<comment type="subcellular location">
    <subcellularLocation>
        <location evidence="8">Nucleus</location>
    </subcellularLocation>
</comment>
<name>A0A1E4U248_PACTA</name>
<accession>A0A1E4U248</accession>
<comment type="function">
    <text evidence="1 8">Involved in pre-mRNA splicing.</text>
</comment>
<dbReference type="InterPro" id="IPR001841">
    <property type="entry name" value="Znf_RING"/>
</dbReference>
<dbReference type="GO" id="GO:0000349">
    <property type="term" value="P:generation of catalytic spliceosome for first transesterification step"/>
    <property type="evidence" value="ECO:0007669"/>
    <property type="project" value="EnsemblFungi"/>
</dbReference>
<dbReference type="Pfam" id="PF13920">
    <property type="entry name" value="zf-C3HC4_3"/>
    <property type="match status" value="1"/>
</dbReference>
<comment type="subunit">
    <text evidence="8">Associated with the spliceosome.</text>
</comment>
<dbReference type="EMBL" id="KV454011">
    <property type="protein sequence ID" value="ODV98084.1"/>
    <property type="molecule type" value="Genomic_DNA"/>
</dbReference>
<dbReference type="PANTHER" id="PTHR12930">
    <property type="entry name" value="ZINC FINGER PROTEIN 183"/>
    <property type="match status" value="1"/>
</dbReference>
<sequence>MFKKRTITSRQSHKASKPLDKSSDSEDDSDSGSISNGNNVIKEIHNREFKKLKKKTKEKENNGIKHLTGEVDYHGDSNIVRKDDATEQDRLMAEDEAKLRDLKNISKQDQEQEQEQGIYKGQSSYENFIESRKKDDFNIKIGPMKSGSNVRSTTTIDFQPDVCKDFKQTGYCGYGDTCKFLHLRDDFKKGWNLKNDRDWEVVIDKGKNQEKTKKLLYDTKIPFKCVLCKQDYKNPIITKCGHYFCHSCYLSQHKRKKLCFICGKVTDGSSKPAKDLQKLLNHQ</sequence>
<keyword evidence="8" id="KW-0238">DNA-binding</keyword>
<dbReference type="InterPro" id="IPR036855">
    <property type="entry name" value="Znf_CCCH_sf"/>
</dbReference>
<dbReference type="InterPro" id="IPR039971">
    <property type="entry name" value="CWC24-like"/>
</dbReference>
<dbReference type="InterPro" id="IPR013083">
    <property type="entry name" value="Znf_RING/FYVE/PHD"/>
</dbReference>
<dbReference type="SMART" id="SM00184">
    <property type="entry name" value="RING"/>
    <property type="match status" value="1"/>
</dbReference>
<keyword evidence="5 7" id="KW-0863">Zinc-finger</keyword>
<dbReference type="SUPFAM" id="SSF57850">
    <property type="entry name" value="RING/U-box"/>
    <property type="match status" value="1"/>
</dbReference>
<protein>
    <recommendedName>
        <fullName evidence="3 8">Pre-mRNA-splicing factor CWC24</fullName>
    </recommendedName>
</protein>
<feature type="compositionally biased region" description="Basic and acidic residues" evidence="9">
    <location>
        <begin position="57"/>
        <end position="70"/>
    </location>
</feature>
<dbReference type="PROSITE" id="PS50103">
    <property type="entry name" value="ZF_C3H1"/>
    <property type="match status" value="1"/>
</dbReference>
<evidence type="ECO:0000256" key="5">
    <source>
        <dbReference type="ARBA" id="ARBA00022771"/>
    </source>
</evidence>
<keyword evidence="8" id="KW-0508">mRNA splicing</keyword>
<gene>
    <name evidence="12" type="ORF">PACTADRAFT_47905</name>
</gene>
<dbReference type="AlphaFoldDB" id="A0A1E4U248"/>
<keyword evidence="4 7" id="KW-0479">Metal-binding</keyword>
<dbReference type="InterPro" id="IPR017907">
    <property type="entry name" value="Znf_RING_CS"/>
</dbReference>
<feature type="zinc finger region" description="C3H1-type" evidence="7">
    <location>
        <begin position="157"/>
        <end position="185"/>
    </location>
</feature>